<dbReference type="Proteomes" id="UP000295388">
    <property type="component" value="Unassembled WGS sequence"/>
</dbReference>
<proteinExistence type="predicted"/>
<organism evidence="1 2">
    <name type="scientific">Kribbella caucasensis</name>
    <dbReference type="NCBI Taxonomy" id="2512215"/>
    <lineage>
        <taxon>Bacteria</taxon>
        <taxon>Bacillati</taxon>
        <taxon>Actinomycetota</taxon>
        <taxon>Actinomycetes</taxon>
        <taxon>Propionibacteriales</taxon>
        <taxon>Kribbellaceae</taxon>
        <taxon>Kribbella</taxon>
    </lineage>
</organism>
<comment type="caution">
    <text evidence="1">The sequence shown here is derived from an EMBL/GenBank/DDBJ whole genome shotgun (WGS) entry which is preliminary data.</text>
</comment>
<gene>
    <name evidence="1" type="ORF">EV643_15317</name>
</gene>
<evidence type="ECO:0000313" key="2">
    <source>
        <dbReference type="Proteomes" id="UP000295388"/>
    </source>
</evidence>
<protein>
    <submittedName>
        <fullName evidence="1">Uncharacterized protein</fullName>
    </submittedName>
</protein>
<keyword evidence="2" id="KW-1185">Reference proteome</keyword>
<evidence type="ECO:0000313" key="1">
    <source>
        <dbReference type="EMBL" id="TDO27804.1"/>
    </source>
</evidence>
<dbReference type="EMBL" id="SNWQ01000053">
    <property type="protein sequence ID" value="TDO27804.1"/>
    <property type="molecule type" value="Genomic_DNA"/>
</dbReference>
<sequence>MGRMDNEAGTSWTPDELRGEFERYSSLINAADLAPSSKTTYLVHADRFVRWLAGEVEIAPGRRPSA</sequence>
<reference evidence="1 2" key="1">
    <citation type="submission" date="2019-03" db="EMBL/GenBank/DDBJ databases">
        <title>Genomic Encyclopedia of Type Strains, Phase III (KMG-III): the genomes of soil and plant-associated and newly described type strains.</title>
        <authorList>
            <person name="Whitman W."/>
        </authorList>
    </citation>
    <scope>NUCLEOTIDE SEQUENCE [LARGE SCALE GENOMIC DNA]</scope>
    <source>
        <strain evidence="1 2">VKM Ac-2527</strain>
    </source>
</reference>
<name>A0A4R6IYA1_9ACTN</name>
<dbReference type="AlphaFoldDB" id="A0A4R6IYA1"/>
<accession>A0A4R6IYA1</accession>